<evidence type="ECO:0000313" key="7">
    <source>
        <dbReference type="Proteomes" id="UP000435112"/>
    </source>
</evidence>
<feature type="compositionally biased region" description="Polar residues" evidence="1">
    <location>
        <begin position="1"/>
        <end position="10"/>
    </location>
</feature>
<reference evidence="5 7" key="1">
    <citation type="submission" date="2018-09" db="EMBL/GenBank/DDBJ databases">
        <title>Genomic investigation of the strawberry pathogen Phytophthora fragariae indicates pathogenicity is determined by transcriptional variation in three key races.</title>
        <authorList>
            <person name="Adams T.M."/>
            <person name="Armitage A.D."/>
            <person name="Sobczyk M.K."/>
            <person name="Bates H.J."/>
            <person name="Dunwell J.M."/>
            <person name="Nellist C.F."/>
            <person name="Harrison R.J."/>
        </authorList>
    </citation>
    <scope>NUCLEOTIDE SEQUENCE [LARGE SCALE GENOMIC DNA]</scope>
    <source>
        <strain evidence="3 5">SCRP249</strain>
        <strain evidence="2 7">SCRP324</strain>
        <strain evidence="4 6">SCRP333</strain>
    </source>
</reference>
<proteinExistence type="predicted"/>
<dbReference type="Proteomes" id="UP000434957">
    <property type="component" value="Unassembled WGS sequence"/>
</dbReference>
<dbReference type="AlphaFoldDB" id="A0A6A3K485"/>
<dbReference type="Proteomes" id="UP000429607">
    <property type="component" value="Unassembled WGS sequence"/>
</dbReference>
<feature type="compositionally biased region" description="Low complexity" evidence="1">
    <location>
        <begin position="24"/>
        <end position="37"/>
    </location>
</feature>
<feature type="compositionally biased region" description="Basic residues" evidence="1">
    <location>
        <begin position="80"/>
        <end position="99"/>
    </location>
</feature>
<evidence type="ECO:0000313" key="6">
    <source>
        <dbReference type="Proteomes" id="UP000434957"/>
    </source>
</evidence>
<evidence type="ECO:0000313" key="2">
    <source>
        <dbReference type="EMBL" id="KAE8985736.1"/>
    </source>
</evidence>
<accession>A0A6A3K485</accession>
<dbReference type="Proteomes" id="UP000435112">
    <property type="component" value="Unassembled WGS sequence"/>
</dbReference>
<dbReference type="EMBL" id="QXFV01001749">
    <property type="protein sequence ID" value="KAE8999104.1"/>
    <property type="molecule type" value="Genomic_DNA"/>
</dbReference>
<gene>
    <name evidence="3" type="ORF">PR001_g19143</name>
    <name evidence="2" type="ORF">PR002_g22554</name>
    <name evidence="4" type="ORF">PR003_g16344</name>
</gene>
<dbReference type="EMBL" id="QXFT01001189">
    <property type="protein sequence ID" value="KAE9325958.1"/>
    <property type="molecule type" value="Genomic_DNA"/>
</dbReference>
<evidence type="ECO:0008006" key="8">
    <source>
        <dbReference type="Google" id="ProtNLM"/>
    </source>
</evidence>
<evidence type="ECO:0000256" key="1">
    <source>
        <dbReference type="SAM" id="MobiDB-lite"/>
    </source>
</evidence>
<feature type="region of interest" description="Disordered" evidence="1">
    <location>
        <begin position="1"/>
        <end position="116"/>
    </location>
</feature>
<evidence type="ECO:0000313" key="5">
    <source>
        <dbReference type="Proteomes" id="UP000429607"/>
    </source>
</evidence>
<comment type="caution">
    <text evidence="3">The sequence shown here is derived from an EMBL/GenBank/DDBJ whole genome shotgun (WGS) entry which is preliminary data.</text>
</comment>
<evidence type="ECO:0000313" key="4">
    <source>
        <dbReference type="EMBL" id="KAE9325958.1"/>
    </source>
</evidence>
<name>A0A6A3K485_9STRA</name>
<keyword evidence="6" id="KW-1185">Reference proteome</keyword>
<organism evidence="3 5">
    <name type="scientific">Phytophthora rubi</name>
    <dbReference type="NCBI Taxonomy" id="129364"/>
    <lineage>
        <taxon>Eukaryota</taxon>
        <taxon>Sar</taxon>
        <taxon>Stramenopiles</taxon>
        <taxon>Oomycota</taxon>
        <taxon>Peronosporomycetes</taxon>
        <taxon>Peronosporales</taxon>
        <taxon>Peronosporaceae</taxon>
        <taxon>Phytophthora</taxon>
    </lineage>
</organism>
<feature type="compositionally biased region" description="Low complexity" evidence="1">
    <location>
        <begin position="50"/>
        <end position="76"/>
    </location>
</feature>
<sequence>MPRTRGSSARASGGDNSGHESDSADANSDTDSNCSTNRPPDEDQSHLLSSDDSSSNSSRDSDITSSSSSDCSSSSDSGREKKRKRSSKKKKKSSKRNHDRRSAQHNSNLEVPKLTGADDYELWRTMIELKLKVQSSGR</sequence>
<protein>
    <recommendedName>
        <fullName evidence="8">REJ domain-containing protein</fullName>
    </recommendedName>
</protein>
<dbReference type="EMBL" id="QXFU01002436">
    <property type="protein sequence ID" value="KAE8985736.1"/>
    <property type="molecule type" value="Genomic_DNA"/>
</dbReference>
<evidence type="ECO:0000313" key="3">
    <source>
        <dbReference type="EMBL" id="KAE8999104.1"/>
    </source>
</evidence>